<dbReference type="InterPro" id="IPR020558">
    <property type="entry name" value="DiOHA_6PGluconate_deHydtase_CS"/>
</dbReference>
<proteinExistence type="inferred from homology"/>
<sequence length="291" mass="31197">MRSDIMKKGVARLPHRSIFKSLGYTDEEIRRPIIGVVNSVNELIPGHMHLDSIAGAVKAGIRIAGGTPQEFSTIGVCDGVAMNHIGMKYSLATREIIADSIEAVSMAHPFDGLVLIPSCDKIVPGMIMAALRLNIPSIVISGGPMLAGKFKGEDIDYSTCYEAIGKYKKGKYTDEDLREIEEEACPTWGSCSGMFTANSMNCLSEAIGIALPGNGTIPAVYSKRLRLAKTAGMKIMELINKNIKPKDIVTIDAVKNALAVDMALGCSTNTILHLPAIANEAGVDFNLEMVN</sequence>
<evidence type="ECO:0000313" key="4">
    <source>
        <dbReference type="EMBL" id="GAI14265.1"/>
    </source>
</evidence>
<evidence type="ECO:0000256" key="2">
    <source>
        <dbReference type="ARBA" id="ARBA00023239"/>
    </source>
</evidence>
<dbReference type="InterPro" id="IPR000581">
    <property type="entry name" value="ILV_EDD_N"/>
</dbReference>
<dbReference type="PANTHER" id="PTHR43661:SF3">
    <property type="entry name" value="D-XYLONATE DEHYDRATASE YAGF-RELATED"/>
    <property type="match status" value="1"/>
</dbReference>
<reference evidence="4" key="1">
    <citation type="journal article" date="2014" name="Front. Microbiol.">
        <title>High frequency of phylogenetically diverse reductive dehalogenase-homologous genes in deep subseafloor sedimentary metagenomes.</title>
        <authorList>
            <person name="Kawai M."/>
            <person name="Futagami T."/>
            <person name="Toyoda A."/>
            <person name="Takaki Y."/>
            <person name="Nishi S."/>
            <person name="Hori S."/>
            <person name="Arai W."/>
            <person name="Tsubouchi T."/>
            <person name="Morono Y."/>
            <person name="Uchiyama I."/>
            <person name="Ito T."/>
            <person name="Fujiyama A."/>
            <person name="Inagaki F."/>
            <person name="Takami H."/>
        </authorList>
    </citation>
    <scope>NUCLEOTIDE SEQUENCE</scope>
    <source>
        <strain evidence="4">Expedition CK06-06</strain>
    </source>
</reference>
<evidence type="ECO:0000259" key="3">
    <source>
        <dbReference type="Pfam" id="PF00920"/>
    </source>
</evidence>
<feature type="non-terminal residue" evidence="4">
    <location>
        <position position="291"/>
    </location>
</feature>
<gene>
    <name evidence="4" type="ORF">S06H3_13395</name>
</gene>
<feature type="domain" description="Dihydroxy-acid/6-phosphogluconate dehydratase N-terminal" evidence="3">
    <location>
        <begin position="31"/>
        <end position="290"/>
    </location>
</feature>
<accession>X1MHS7</accession>
<protein>
    <recommendedName>
        <fullName evidence="3">Dihydroxy-acid/6-phosphogluconate dehydratase N-terminal domain-containing protein</fullName>
    </recommendedName>
</protein>
<evidence type="ECO:0000256" key="1">
    <source>
        <dbReference type="ARBA" id="ARBA00006486"/>
    </source>
</evidence>
<organism evidence="4">
    <name type="scientific">marine sediment metagenome</name>
    <dbReference type="NCBI Taxonomy" id="412755"/>
    <lineage>
        <taxon>unclassified sequences</taxon>
        <taxon>metagenomes</taxon>
        <taxon>ecological metagenomes</taxon>
    </lineage>
</organism>
<dbReference type="SUPFAM" id="SSF143975">
    <property type="entry name" value="IlvD/EDD N-terminal domain-like"/>
    <property type="match status" value="1"/>
</dbReference>
<dbReference type="PROSITE" id="PS00886">
    <property type="entry name" value="ILVD_EDD_1"/>
    <property type="match status" value="1"/>
</dbReference>
<keyword evidence="2" id="KW-0456">Lyase</keyword>
<dbReference type="Pfam" id="PF00920">
    <property type="entry name" value="ILVD_EDD_N"/>
    <property type="match status" value="1"/>
</dbReference>
<comment type="similarity">
    <text evidence="1">Belongs to the IlvD/Edd family.</text>
</comment>
<name>X1MHS7_9ZZZZ</name>
<dbReference type="GO" id="GO:0005829">
    <property type="term" value="C:cytosol"/>
    <property type="evidence" value="ECO:0007669"/>
    <property type="project" value="TreeGrafter"/>
</dbReference>
<dbReference type="AlphaFoldDB" id="X1MHS7"/>
<dbReference type="PANTHER" id="PTHR43661">
    <property type="entry name" value="D-XYLONATE DEHYDRATASE"/>
    <property type="match status" value="1"/>
</dbReference>
<dbReference type="EMBL" id="BARV01006539">
    <property type="protein sequence ID" value="GAI14265.1"/>
    <property type="molecule type" value="Genomic_DNA"/>
</dbReference>
<comment type="caution">
    <text evidence="4">The sequence shown here is derived from an EMBL/GenBank/DDBJ whole genome shotgun (WGS) entry which is preliminary data.</text>
</comment>
<dbReference type="GO" id="GO:0016836">
    <property type="term" value="F:hydro-lyase activity"/>
    <property type="evidence" value="ECO:0007669"/>
    <property type="project" value="TreeGrafter"/>
</dbReference>
<dbReference type="InterPro" id="IPR037237">
    <property type="entry name" value="IlvD/EDD_N"/>
</dbReference>